<organism evidence="12 13">
    <name type="scientific">Pyrocoelia pectoralis</name>
    <dbReference type="NCBI Taxonomy" id="417401"/>
    <lineage>
        <taxon>Eukaryota</taxon>
        <taxon>Metazoa</taxon>
        <taxon>Ecdysozoa</taxon>
        <taxon>Arthropoda</taxon>
        <taxon>Hexapoda</taxon>
        <taxon>Insecta</taxon>
        <taxon>Pterygota</taxon>
        <taxon>Neoptera</taxon>
        <taxon>Endopterygota</taxon>
        <taxon>Coleoptera</taxon>
        <taxon>Polyphaga</taxon>
        <taxon>Elateriformia</taxon>
        <taxon>Elateroidea</taxon>
        <taxon>Lampyridae</taxon>
        <taxon>Lampyrinae</taxon>
        <taxon>Pyrocoelia</taxon>
    </lineage>
</organism>
<dbReference type="EMBL" id="JAVRBK010000003">
    <property type="protein sequence ID" value="KAK5647050.1"/>
    <property type="molecule type" value="Genomic_DNA"/>
</dbReference>
<dbReference type="PANTHER" id="PTHR13227:SF0">
    <property type="entry name" value="EUKARYOTIC TRANSLATION INITIATION FACTOR 2A"/>
    <property type="match status" value="1"/>
</dbReference>
<keyword evidence="8 9" id="KW-0648">Protein biosynthesis</keyword>
<keyword evidence="13" id="KW-1185">Reference proteome</keyword>
<dbReference type="Proteomes" id="UP001329430">
    <property type="component" value="Chromosome 3"/>
</dbReference>
<keyword evidence="4 9" id="KW-0396">Initiation factor</keyword>
<evidence type="ECO:0000256" key="3">
    <source>
        <dbReference type="ARBA" id="ARBA00013819"/>
    </source>
</evidence>
<evidence type="ECO:0000256" key="4">
    <source>
        <dbReference type="ARBA" id="ARBA00022540"/>
    </source>
</evidence>
<dbReference type="Gene3D" id="2.130.10.10">
    <property type="entry name" value="YVTN repeat-like/Quinoprotein amine dehydrogenase"/>
    <property type="match status" value="1"/>
</dbReference>
<dbReference type="Pfam" id="PF08662">
    <property type="entry name" value="eIF2A"/>
    <property type="match status" value="1"/>
</dbReference>
<feature type="compositionally biased region" description="Basic residues" evidence="10">
    <location>
        <begin position="475"/>
        <end position="488"/>
    </location>
</feature>
<evidence type="ECO:0000256" key="5">
    <source>
        <dbReference type="ARBA" id="ARBA00022574"/>
    </source>
</evidence>
<dbReference type="GO" id="GO:0006417">
    <property type="term" value="P:regulation of translation"/>
    <property type="evidence" value="ECO:0007669"/>
    <property type="project" value="UniProtKB-KW"/>
</dbReference>
<evidence type="ECO:0000256" key="9">
    <source>
        <dbReference type="PIRNR" id="PIRNR017222"/>
    </source>
</evidence>
<dbReference type="GO" id="GO:0000049">
    <property type="term" value="F:tRNA binding"/>
    <property type="evidence" value="ECO:0007669"/>
    <property type="project" value="UniProtKB-UniRule"/>
</dbReference>
<evidence type="ECO:0000313" key="13">
    <source>
        <dbReference type="Proteomes" id="UP001329430"/>
    </source>
</evidence>
<keyword evidence="5" id="KW-0853">WD repeat</keyword>
<comment type="similarity">
    <text evidence="2 9">Belongs to the WD repeat EIF2A family.</text>
</comment>
<comment type="function">
    <text evidence="1 9">Functions in the early steps of protein synthesis of a small number of specific mRNAs. Acts by directing the binding of methionyl-tRNAi to 40S ribosomal subunits. In contrast to the eIF-2 complex, it binds methionyl-tRNAi to 40S subunits in a codon-dependent manner, whereas the eIF-2 complex binds methionyl-tRNAi to 40S subunits in a GTP-dependent manner.</text>
</comment>
<evidence type="ECO:0000313" key="12">
    <source>
        <dbReference type="EMBL" id="KAK5647050.1"/>
    </source>
</evidence>
<evidence type="ECO:0000256" key="2">
    <source>
        <dbReference type="ARBA" id="ARBA00009573"/>
    </source>
</evidence>
<dbReference type="InterPro" id="IPR013979">
    <property type="entry name" value="TIF_beta_prop-like"/>
</dbReference>
<feature type="compositionally biased region" description="Low complexity" evidence="10">
    <location>
        <begin position="464"/>
        <end position="474"/>
    </location>
</feature>
<dbReference type="GO" id="GO:0003729">
    <property type="term" value="F:mRNA binding"/>
    <property type="evidence" value="ECO:0007669"/>
    <property type="project" value="TreeGrafter"/>
</dbReference>
<dbReference type="GO" id="GO:0043022">
    <property type="term" value="F:ribosome binding"/>
    <property type="evidence" value="ECO:0007669"/>
    <property type="project" value="UniProtKB-UniRule"/>
</dbReference>
<evidence type="ECO:0000256" key="8">
    <source>
        <dbReference type="ARBA" id="ARBA00022917"/>
    </source>
</evidence>
<evidence type="ECO:0000256" key="10">
    <source>
        <dbReference type="SAM" id="MobiDB-lite"/>
    </source>
</evidence>
<feature type="region of interest" description="Disordered" evidence="10">
    <location>
        <begin position="433"/>
        <end position="513"/>
    </location>
</feature>
<evidence type="ECO:0000256" key="6">
    <source>
        <dbReference type="ARBA" id="ARBA00022737"/>
    </source>
</evidence>
<dbReference type="InterPro" id="IPR011387">
    <property type="entry name" value="TIF2A"/>
</dbReference>
<evidence type="ECO:0000256" key="1">
    <source>
        <dbReference type="ARBA" id="ARBA00003993"/>
    </source>
</evidence>
<proteinExistence type="inferred from homology"/>
<accession>A0AAN7VEB9</accession>
<dbReference type="GO" id="GO:0022627">
    <property type="term" value="C:cytosolic small ribosomal subunit"/>
    <property type="evidence" value="ECO:0007669"/>
    <property type="project" value="TreeGrafter"/>
</dbReference>
<dbReference type="PIRSF" id="PIRSF017222">
    <property type="entry name" value="eIF2A"/>
    <property type="match status" value="1"/>
</dbReference>
<dbReference type="SUPFAM" id="SSF69322">
    <property type="entry name" value="Tricorn protease domain 2"/>
    <property type="match status" value="1"/>
</dbReference>
<dbReference type="InterPro" id="IPR015943">
    <property type="entry name" value="WD40/YVTN_repeat-like_dom_sf"/>
</dbReference>
<evidence type="ECO:0000256" key="7">
    <source>
        <dbReference type="ARBA" id="ARBA00022845"/>
    </source>
</evidence>
<feature type="domain" description="Translation initiation factor beta propellor-like" evidence="11">
    <location>
        <begin position="213"/>
        <end position="406"/>
    </location>
</feature>
<name>A0AAN7VEB9_9COLE</name>
<evidence type="ECO:0000259" key="11">
    <source>
        <dbReference type="Pfam" id="PF08662"/>
    </source>
</evidence>
<keyword evidence="7 9" id="KW-0810">Translation regulation</keyword>
<reference evidence="12 13" key="1">
    <citation type="journal article" date="2024" name="Insects">
        <title>An Improved Chromosome-Level Genome Assembly of the Firefly Pyrocoelia pectoralis.</title>
        <authorList>
            <person name="Fu X."/>
            <person name="Meyer-Rochow V.B."/>
            <person name="Ballantyne L."/>
            <person name="Zhu X."/>
        </authorList>
    </citation>
    <scope>NUCLEOTIDE SEQUENCE [LARGE SCALE GENOMIC DNA]</scope>
    <source>
        <strain evidence="12">XCY_ONT2</strain>
    </source>
</reference>
<dbReference type="GO" id="GO:0003743">
    <property type="term" value="F:translation initiation factor activity"/>
    <property type="evidence" value="ECO:0007669"/>
    <property type="project" value="UniProtKB-UniRule"/>
</dbReference>
<keyword evidence="6" id="KW-0677">Repeat</keyword>
<comment type="caution">
    <text evidence="12">The sequence shown here is derived from an EMBL/GenBank/DDBJ whole genome shotgun (WGS) entry which is preliminary data.</text>
</comment>
<gene>
    <name evidence="12" type="ORF">RI129_005514</name>
</gene>
<dbReference type="PANTHER" id="PTHR13227">
    <property type="entry name" value="EUKARYOTIC TRANSLATION INITIATION FACTOR 2A"/>
    <property type="match status" value="1"/>
</dbReference>
<dbReference type="AlphaFoldDB" id="A0AAN7VEB9"/>
<sequence length="564" mass="63746">MNSDICFAVRSSLGISVNYGPAKFSSNDAFNAVLSKSCRTMLFSPAGEYFAYVNGLNLHLLLTEGWKDIAVIQNTKSYHLSFSPMGTYLCTWEPFVTNNANPQGTPNLNIYESKSGKPIKSFVHKKQTNWEPQWSSDEALFSRLVDTDVVFYDLNDFNIVNRIKSFKVASYTVSPNIGTYFILLHTQEGKGNPSIGRLFKYPLFEHQQSIATKSFFQADKVEFYWSVKAIHVLLLTMTEVDKTSYYGKQGLHFISTNGDTAIVTMNKEGPIYNVAWSPKDTEFCVVYGYMPSRCTIFNLKCESIHQFSAAPRNSIYYNPQGNILLLAGFGNLRGHIELWDVTSKKLIGSCEAPDSTLLQWSPDGTHFLTATTAPRLRIGNGYKIWHYSGVIIHEHPYSEGDELYDVSWQKVPKDRFKEPIVNFQKVEGIVSNQPQASKEAYRPPSARNRPPVKFKLHDDDSDGQLPPAAPSKAALKQKKKRDNKKAARKQQDEAHSDPPITSTVSVILTEDEEKNKKIKNIKKKLDAIAKLKEQQSQGKVLEVNQLAKIKSEDELKNELKQLQL</sequence>
<protein>
    <recommendedName>
        <fullName evidence="3 9">Eukaryotic translation initiation factor 2A</fullName>
        <shortName evidence="9">eIF-2A</shortName>
    </recommendedName>
</protein>